<dbReference type="InterPro" id="IPR036259">
    <property type="entry name" value="MFS_trans_sf"/>
</dbReference>
<dbReference type="GO" id="GO:0022857">
    <property type="term" value="F:transmembrane transporter activity"/>
    <property type="evidence" value="ECO:0007669"/>
    <property type="project" value="InterPro"/>
</dbReference>
<feature type="transmembrane region" description="Helical" evidence="8">
    <location>
        <begin position="337"/>
        <end position="356"/>
    </location>
</feature>
<feature type="transmembrane region" description="Helical" evidence="8">
    <location>
        <begin position="86"/>
        <end position="105"/>
    </location>
</feature>
<name>A0A285EBQ8_9ACTN</name>
<evidence type="ECO:0000256" key="8">
    <source>
        <dbReference type="SAM" id="Phobius"/>
    </source>
</evidence>
<dbReference type="InterPro" id="IPR011701">
    <property type="entry name" value="MFS"/>
</dbReference>
<keyword evidence="11" id="KW-1185">Reference proteome</keyword>
<dbReference type="Proteomes" id="UP000219514">
    <property type="component" value="Unassembled WGS sequence"/>
</dbReference>
<gene>
    <name evidence="10" type="ORF">SAMN06893097_104277</name>
</gene>
<dbReference type="AlphaFoldDB" id="A0A285EBQ8"/>
<dbReference type="Pfam" id="PF07690">
    <property type="entry name" value="MFS_1"/>
    <property type="match status" value="1"/>
</dbReference>
<feature type="domain" description="Major facilitator superfamily (MFS) profile" evidence="9">
    <location>
        <begin position="20"/>
        <end position="487"/>
    </location>
</feature>
<dbReference type="Gene3D" id="1.20.1250.20">
    <property type="entry name" value="MFS general substrate transporter like domains"/>
    <property type="match status" value="1"/>
</dbReference>
<dbReference type="InterPro" id="IPR004638">
    <property type="entry name" value="EmrB-like"/>
</dbReference>
<dbReference type="PROSITE" id="PS50850">
    <property type="entry name" value="MFS"/>
    <property type="match status" value="1"/>
</dbReference>
<feature type="transmembrane region" description="Helical" evidence="8">
    <location>
        <begin position="111"/>
        <end position="134"/>
    </location>
</feature>
<evidence type="ECO:0000256" key="6">
    <source>
        <dbReference type="ARBA" id="ARBA00023136"/>
    </source>
</evidence>
<feature type="transmembrane region" description="Helical" evidence="8">
    <location>
        <begin position="54"/>
        <end position="74"/>
    </location>
</feature>
<dbReference type="OrthoDB" id="4080117at2"/>
<dbReference type="EMBL" id="OBDO01000004">
    <property type="protein sequence ID" value="SNX96562.1"/>
    <property type="molecule type" value="Genomic_DNA"/>
</dbReference>
<protein>
    <submittedName>
        <fullName evidence="10">Drug resistance transporter, EmrB/QacA subfamily</fullName>
    </submittedName>
</protein>
<accession>A0A285EBQ8</accession>
<evidence type="ECO:0000256" key="2">
    <source>
        <dbReference type="ARBA" id="ARBA00022448"/>
    </source>
</evidence>
<feature type="transmembrane region" description="Helical" evidence="8">
    <location>
        <begin position="303"/>
        <end position="325"/>
    </location>
</feature>
<dbReference type="InterPro" id="IPR020846">
    <property type="entry name" value="MFS_dom"/>
</dbReference>
<comment type="subcellular location">
    <subcellularLocation>
        <location evidence="1">Cell membrane</location>
        <topology evidence="1">Multi-pass membrane protein</topology>
    </subcellularLocation>
</comment>
<feature type="transmembrane region" description="Helical" evidence="8">
    <location>
        <begin position="146"/>
        <end position="167"/>
    </location>
</feature>
<dbReference type="RefSeq" id="WP_097206567.1">
    <property type="nucleotide sequence ID" value="NZ_JACHXB010000002.1"/>
</dbReference>
<evidence type="ECO:0000256" key="1">
    <source>
        <dbReference type="ARBA" id="ARBA00004651"/>
    </source>
</evidence>
<feature type="transmembrane region" description="Helical" evidence="8">
    <location>
        <begin position="21"/>
        <end position="42"/>
    </location>
</feature>
<reference evidence="10 11" key="1">
    <citation type="submission" date="2017-09" db="EMBL/GenBank/DDBJ databases">
        <authorList>
            <person name="Ehlers B."/>
            <person name="Leendertz F.H."/>
        </authorList>
    </citation>
    <scope>NUCLEOTIDE SEQUENCE [LARGE SCALE GENOMIC DNA]</scope>
    <source>
        <strain evidence="10 11">DSM 46844</strain>
    </source>
</reference>
<evidence type="ECO:0000313" key="10">
    <source>
        <dbReference type="EMBL" id="SNX96562.1"/>
    </source>
</evidence>
<evidence type="ECO:0000313" key="11">
    <source>
        <dbReference type="Proteomes" id="UP000219514"/>
    </source>
</evidence>
<sequence length="522" mass="53046">MSAASPDQSQASAGRRLGLSLLVIATAQLMLVLDDSIANIALPSIQADLDVSAASLPWVINAYVLVFGALLLFGGRLGDLFGRRRVLRTGLAVFVAASLLGGLAPNTGLLIAARALQGLGAALAAPNALALIATTFPTGKPRNSAMAAYGAMSAVGIVAGVLLGGALTGLLDWRWVFFINIPIGLAVLAGTAVLAEGGRGRGRLDTPGAVTGTGAMVALVYGITRAGEHGWTDPFTLAAFAAAVLLLTVFLALQARTAEPLLPLGLFADRNRAGSYATILFIGAGLMGSFYLLALFLQQVLQFGALETGVASLPFAAGIILASGISSKLVERLTPRVVAAPGLLLAAGGMLWLSTLTVDSSYVAHIMPALFLTSFGLGLAFVPLTLTAVHRVAEDRAGVASALVNTAQQIGAALGLAVLTTVSTTAADEQRPGAAQVLQQGLAVDDPGAVARAGEALAQGYTTGFLTGAGLLLAAAILVAATVATRGTQRAADPADVADETRPRRRSRLAGEQFTTASGNRR</sequence>
<feature type="transmembrane region" description="Helical" evidence="8">
    <location>
        <begin position="173"/>
        <end position="194"/>
    </location>
</feature>
<keyword evidence="4 8" id="KW-0812">Transmembrane</keyword>
<dbReference type="PANTHER" id="PTHR42718">
    <property type="entry name" value="MAJOR FACILITATOR SUPERFAMILY MULTIDRUG TRANSPORTER MFSC"/>
    <property type="match status" value="1"/>
</dbReference>
<dbReference type="GO" id="GO:0005886">
    <property type="term" value="C:plasma membrane"/>
    <property type="evidence" value="ECO:0007669"/>
    <property type="project" value="UniProtKB-SubCell"/>
</dbReference>
<keyword evidence="2" id="KW-0813">Transport</keyword>
<evidence type="ECO:0000259" key="9">
    <source>
        <dbReference type="PROSITE" id="PS50850"/>
    </source>
</evidence>
<feature type="transmembrane region" description="Helical" evidence="8">
    <location>
        <begin position="274"/>
        <end position="297"/>
    </location>
</feature>
<keyword evidence="6 8" id="KW-0472">Membrane</keyword>
<organism evidence="10 11">
    <name type="scientific">Geodermatophilus sabuli</name>
    <dbReference type="NCBI Taxonomy" id="1564158"/>
    <lineage>
        <taxon>Bacteria</taxon>
        <taxon>Bacillati</taxon>
        <taxon>Actinomycetota</taxon>
        <taxon>Actinomycetes</taxon>
        <taxon>Geodermatophilales</taxon>
        <taxon>Geodermatophilaceae</taxon>
        <taxon>Geodermatophilus</taxon>
    </lineage>
</organism>
<dbReference type="SUPFAM" id="SSF103473">
    <property type="entry name" value="MFS general substrate transporter"/>
    <property type="match status" value="2"/>
</dbReference>
<feature type="region of interest" description="Disordered" evidence="7">
    <location>
        <begin position="489"/>
        <end position="522"/>
    </location>
</feature>
<keyword evidence="3" id="KW-1003">Cell membrane</keyword>
<keyword evidence="5 8" id="KW-1133">Transmembrane helix</keyword>
<feature type="transmembrane region" description="Helical" evidence="8">
    <location>
        <begin position="206"/>
        <end position="223"/>
    </location>
</feature>
<evidence type="ECO:0000256" key="3">
    <source>
        <dbReference type="ARBA" id="ARBA00022475"/>
    </source>
</evidence>
<dbReference type="PANTHER" id="PTHR42718:SF46">
    <property type="entry name" value="BLR6921 PROTEIN"/>
    <property type="match status" value="1"/>
</dbReference>
<evidence type="ECO:0000256" key="7">
    <source>
        <dbReference type="SAM" id="MobiDB-lite"/>
    </source>
</evidence>
<feature type="transmembrane region" description="Helical" evidence="8">
    <location>
        <begin position="362"/>
        <end position="386"/>
    </location>
</feature>
<dbReference type="NCBIfam" id="TIGR00711">
    <property type="entry name" value="efflux_EmrB"/>
    <property type="match status" value="1"/>
</dbReference>
<feature type="compositionally biased region" description="Polar residues" evidence="7">
    <location>
        <begin position="513"/>
        <end position="522"/>
    </location>
</feature>
<dbReference type="Gene3D" id="1.20.1720.10">
    <property type="entry name" value="Multidrug resistance protein D"/>
    <property type="match status" value="1"/>
</dbReference>
<evidence type="ECO:0000256" key="4">
    <source>
        <dbReference type="ARBA" id="ARBA00022692"/>
    </source>
</evidence>
<dbReference type="CDD" id="cd17321">
    <property type="entry name" value="MFS_MMR_MDR_like"/>
    <property type="match status" value="1"/>
</dbReference>
<evidence type="ECO:0000256" key="5">
    <source>
        <dbReference type="ARBA" id="ARBA00022989"/>
    </source>
</evidence>
<feature type="transmembrane region" description="Helical" evidence="8">
    <location>
        <begin position="235"/>
        <end position="253"/>
    </location>
</feature>
<proteinExistence type="predicted"/>